<evidence type="ECO:0000256" key="1">
    <source>
        <dbReference type="ARBA" id="ARBA00004127"/>
    </source>
</evidence>
<evidence type="ECO:0000259" key="6">
    <source>
        <dbReference type="SMART" id="SM00752"/>
    </source>
</evidence>
<evidence type="ECO:0000256" key="3">
    <source>
        <dbReference type="ARBA" id="ARBA00022989"/>
    </source>
</evidence>
<dbReference type="Proteomes" id="UP000239001">
    <property type="component" value="Unassembled WGS sequence"/>
</dbReference>
<accession>A0A2T1LZD9</accession>
<proteinExistence type="predicted"/>
<reference evidence="7 8" key="2">
    <citation type="submission" date="2018-03" db="EMBL/GenBank/DDBJ databases">
        <authorList>
            <person name="Keele B.F."/>
        </authorList>
    </citation>
    <scope>NUCLEOTIDE SEQUENCE [LARGE SCALE GENOMIC DNA]</scope>
    <source>
        <strain evidence="7 8">CCALA 016</strain>
    </source>
</reference>
<dbReference type="AlphaFoldDB" id="A0A2T1LZD9"/>
<evidence type="ECO:0000313" key="7">
    <source>
        <dbReference type="EMBL" id="PSF37731.1"/>
    </source>
</evidence>
<feature type="domain" description="HTTM-like" evidence="6">
    <location>
        <begin position="5"/>
        <end position="280"/>
    </location>
</feature>
<comment type="caution">
    <text evidence="7">The sequence shown here is derived from an EMBL/GenBank/DDBJ whole genome shotgun (WGS) entry which is preliminary data.</text>
</comment>
<dbReference type="InterPro" id="IPR011020">
    <property type="entry name" value="HTTM-like"/>
</dbReference>
<feature type="transmembrane region" description="Helical" evidence="5">
    <location>
        <begin position="159"/>
        <end position="176"/>
    </location>
</feature>
<name>A0A2T1LZD9_9CHRO</name>
<evidence type="ECO:0000256" key="5">
    <source>
        <dbReference type="SAM" id="Phobius"/>
    </source>
</evidence>
<protein>
    <submittedName>
        <fullName evidence="7">HTTM domain-containing protein</fullName>
    </submittedName>
</protein>
<dbReference type="SMART" id="SM00752">
    <property type="entry name" value="HTTM"/>
    <property type="match status" value="1"/>
</dbReference>
<comment type="subcellular location">
    <subcellularLocation>
        <location evidence="1">Endomembrane system</location>
        <topology evidence="1">Multi-pass membrane protein</topology>
    </subcellularLocation>
</comment>
<keyword evidence="4 5" id="KW-0472">Membrane</keyword>
<keyword evidence="2 5" id="KW-0812">Transmembrane</keyword>
<dbReference type="RefSeq" id="WP_106456595.1">
    <property type="nucleotide sequence ID" value="NZ_PXOH01000007.1"/>
</dbReference>
<evidence type="ECO:0000256" key="4">
    <source>
        <dbReference type="ARBA" id="ARBA00023136"/>
    </source>
</evidence>
<evidence type="ECO:0000256" key="2">
    <source>
        <dbReference type="ARBA" id="ARBA00022692"/>
    </source>
</evidence>
<feature type="transmembrane region" description="Helical" evidence="5">
    <location>
        <begin position="74"/>
        <end position="101"/>
    </location>
</feature>
<reference evidence="7 8" key="1">
    <citation type="submission" date="2018-03" db="EMBL/GenBank/DDBJ databases">
        <title>The ancient ancestry and fast evolution of plastids.</title>
        <authorList>
            <person name="Moore K.R."/>
            <person name="Magnabosco C."/>
            <person name="Momper L."/>
            <person name="Gold D.A."/>
            <person name="Bosak T."/>
            <person name="Fournier G.P."/>
        </authorList>
    </citation>
    <scope>NUCLEOTIDE SEQUENCE [LARGE SCALE GENOMIC DNA]</scope>
    <source>
        <strain evidence="7 8">CCALA 016</strain>
    </source>
</reference>
<dbReference type="InterPro" id="IPR052964">
    <property type="entry name" value="Sporulation_signal_mat"/>
</dbReference>
<keyword evidence="3 5" id="KW-1133">Transmembrane helix</keyword>
<organism evidence="7 8">
    <name type="scientific">Aphanothece hegewaldii CCALA 016</name>
    <dbReference type="NCBI Taxonomy" id="2107694"/>
    <lineage>
        <taxon>Bacteria</taxon>
        <taxon>Bacillati</taxon>
        <taxon>Cyanobacteriota</taxon>
        <taxon>Cyanophyceae</taxon>
        <taxon>Oscillatoriophycideae</taxon>
        <taxon>Chroococcales</taxon>
        <taxon>Aphanothecaceae</taxon>
        <taxon>Aphanothece</taxon>
    </lineage>
</organism>
<dbReference type="GO" id="GO:0012505">
    <property type="term" value="C:endomembrane system"/>
    <property type="evidence" value="ECO:0007669"/>
    <property type="project" value="UniProtKB-SubCell"/>
</dbReference>
<dbReference type="PANTHER" id="PTHR39535">
    <property type="entry name" value="SPORULATION-DELAYING PROTEIN SDPB"/>
    <property type="match status" value="1"/>
</dbReference>
<dbReference type="PANTHER" id="PTHR39535:SF2">
    <property type="entry name" value="HTTM DOMAIN-CONTAINING PROTEIN"/>
    <property type="match status" value="1"/>
</dbReference>
<sequence>MLKKIFELDLRSLAFFRIAFAVLIITNLWERFSSLTAHYSDYGVLPRSFLGQGLSEPWVWSIHLFSGEPALQAILFFIAFLSAFALLIGYRTQFAIVICWLLQVSIINRNWLINTGGDKEVALLLFWSIFLPLGAYYSVDSALNISKKTIPKTYFSGATIAYTLQVCMVYWFAWALKSDPMWWRDGTAVYAALSIDYMATSFGSFLLNFPSLLVFFNFLTLKIELLAPFLLFIPVKMSFFRSFAVILFILMHIGFGLSLRLGVFSFIGAIAWLSFIPSSIWDTLSQRWIKSQEFYQVYYNSGCDTTIKLIGILKTFLILPNDLFIPVQNNLDIFNLLKNKNRLWLVIDSNSQQYEQFSAFKYLLTQLPIFKPFKFLFKIKIFDLFLDLIYKILTKTCLLYQFKFGSLNVRFNTFTNVITMYLIGCVILWNLNTINPSYGLPKHMIILNKVLGLDQNWGAFSPYPSPDDGWYVIPGKLQDGTEIDLFREGKSVTWEKPKIISALFPSMYWLKYMENIWRQVQTPYRYYYAQYLCHNWNSQHQGAKQLESLEIYYMLERTLPNYQTPKIEKVLLFKQQC</sequence>
<dbReference type="EMBL" id="PXOH01000007">
    <property type="protein sequence ID" value="PSF37731.1"/>
    <property type="molecule type" value="Genomic_DNA"/>
</dbReference>
<feature type="transmembrane region" description="Helical" evidence="5">
    <location>
        <begin position="213"/>
        <end position="232"/>
    </location>
</feature>
<dbReference type="OrthoDB" id="128729at2"/>
<feature type="transmembrane region" description="Helical" evidence="5">
    <location>
        <begin position="121"/>
        <end position="139"/>
    </location>
</feature>
<evidence type="ECO:0000313" key="8">
    <source>
        <dbReference type="Proteomes" id="UP000239001"/>
    </source>
</evidence>
<keyword evidence="8" id="KW-1185">Reference proteome</keyword>
<feature type="transmembrane region" description="Helical" evidence="5">
    <location>
        <begin position="12"/>
        <end position="29"/>
    </location>
</feature>
<gene>
    <name evidence="7" type="ORF">C7H19_09285</name>
</gene>
<feature type="transmembrane region" description="Helical" evidence="5">
    <location>
        <begin position="239"/>
        <end position="257"/>
    </location>
</feature>